<protein>
    <submittedName>
        <fullName evidence="1">Uncharacterized protein</fullName>
    </submittedName>
</protein>
<evidence type="ECO:0000313" key="1">
    <source>
        <dbReference type="EMBL" id="MBB5291372.1"/>
    </source>
</evidence>
<organism evidence="1 2">
    <name type="scientific">Brevundimonas basaltis</name>
    <dbReference type="NCBI Taxonomy" id="472166"/>
    <lineage>
        <taxon>Bacteria</taxon>
        <taxon>Pseudomonadati</taxon>
        <taxon>Pseudomonadota</taxon>
        <taxon>Alphaproteobacteria</taxon>
        <taxon>Caulobacterales</taxon>
        <taxon>Caulobacteraceae</taxon>
        <taxon>Brevundimonas</taxon>
    </lineage>
</organism>
<dbReference type="RefSeq" id="WP_183252641.1">
    <property type="nucleotide sequence ID" value="NZ_BAAAFF010000004.1"/>
</dbReference>
<evidence type="ECO:0000313" key="2">
    <source>
        <dbReference type="Proteomes" id="UP000566663"/>
    </source>
</evidence>
<proteinExistence type="predicted"/>
<dbReference type="EMBL" id="JACHFZ010000001">
    <property type="protein sequence ID" value="MBB5291372.1"/>
    <property type="molecule type" value="Genomic_DNA"/>
</dbReference>
<gene>
    <name evidence="1" type="ORF">HNQ67_000868</name>
</gene>
<accession>A0A7W8MGP0</accession>
<name>A0A7W8MGP0_9CAUL</name>
<dbReference type="AlphaFoldDB" id="A0A7W8MGP0"/>
<keyword evidence="2" id="KW-1185">Reference proteome</keyword>
<sequence length="123" mass="13491">MLLGLAAVATMQAYGPVCLRDGDSVSGEFRYVESRHPNGTNLRYGFVKTVDPVCVLGEAGATGEPYVVQGRWVQISWSDEMIGDRPFPGDQVEIAADCFEPMTAWHLGDIICINARLISREPM</sequence>
<reference evidence="1 2" key="1">
    <citation type="submission" date="2020-08" db="EMBL/GenBank/DDBJ databases">
        <title>Genomic Encyclopedia of Type Strains, Phase IV (KMG-IV): sequencing the most valuable type-strain genomes for metagenomic binning, comparative biology and taxonomic classification.</title>
        <authorList>
            <person name="Goeker M."/>
        </authorList>
    </citation>
    <scope>NUCLEOTIDE SEQUENCE [LARGE SCALE GENOMIC DNA]</scope>
    <source>
        <strain evidence="1 2">DSM 25335</strain>
    </source>
</reference>
<dbReference type="Proteomes" id="UP000566663">
    <property type="component" value="Unassembled WGS sequence"/>
</dbReference>
<comment type="caution">
    <text evidence="1">The sequence shown here is derived from an EMBL/GenBank/DDBJ whole genome shotgun (WGS) entry which is preliminary data.</text>
</comment>